<sequence>MKKLLTLSILFLSLFAKAQEEGSIALSYGFGNGKFGHLGKSEPTPTSRQRSLHLFGMSYWHEIGKNLFFETGFQRFLYSYETASFDSSQPPTNNELNFTSIPFKLRFEAGDYIFFNGGLTTDLNSAKFNTLLGIGAGIGIGLQVKTFKQISLYVNPQANLHRVKGTAFLESNITFGASYQLFNH</sequence>
<feature type="chain" id="PRO_5011532424" description="Outer membrane protein beta-barrel domain-containing protein" evidence="1">
    <location>
        <begin position="19"/>
        <end position="184"/>
    </location>
</feature>
<proteinExistence type="predicted"/>
<name>A0A1I2SVA6_9SPHI</name>
<accession>A0A1I2SVA6</accession>
<keyword evidence="1" id="KW-0732">Signal</keyword>
<organism evidence="2 3">
    <name type="scientific">Pedobacter insulae</name>
    <dbReference type="NCBI Taxonomy" id="414048"/>
    <lineage>
        <taxon>Bacteria</taxon>
        <taxon>Pseudomonadati</taxon>
        <taxon>Bacteroidota</taxon>
        <taxon>Sphingobacteriia</taxon>
        <taxon>Sphingobacteriales</taxon>
        <taxon>Sphingobacteriaceae</taxon>
        <taxon>Pedobacter</taxon>
    </lineage>
</organism>
<dbReference type="STRING" id="414048.SAMN04489864_10181"/>
<dbReference type="RefSeq" id="WP_090991581.1">
    <property type="nucleotide sequence ID" value="NZ_FOPP01000001.1"/>
</dbReference>
<gene>
    <name evidence="2" type="ORF">SAMN04489864_10181</name>
</gene>
<evidence type="ECO:0000313" key="3">
    <source>
        <dbReference type="Proteomes" id="UP000199666"/>
    </source>
</evidence>
<dbReference type="EMBL" id="FOPP01000001">
    <property type="protein sequence ID" value="SFG56825.1"/>
    <property type="molecule type" value="Genomic_DNA"/>
</dbReference>
<evidence type="ECO:0000256" key="1">
    <source>
        <dbReference type="SAM" id="SignalP"/>
    </source>
</evidence>
<evidence type="ECO:0000313" key="2">
    <source>
        <dbReference type="EMBL" id="SFG56825.1"/>
    </source>
</evidence>
<evidence type="ECO:0008006" key="4">
    <source>
        <dbReference type="Google" id="ProtNLM"/>
    </source>
</evidence>
<dbReference type="Proteomes" id="UP000199666">
    <property type="component" value="Unassembled WGS sequence"/>
</dbReference>
<reference evidence="2 3" key="1">
    <citation type="submission" date="2016-10" db="EMBL/GenBank/DDBJ databases">
        <authorList>
            <person name="de Groot N.N."/>
        </authorList>
    </citation>
    <scope>NUCLEOTIDE SEQUENCE [LARGE SCALE GENOMIC DNA]</scope>
    <source>
        <strain evidence="2 3">DSM 18684</strain>
    </source>
</reference>
<protein>
    <recommendedName>
        <fullName evidence="4">Outer membrane protein beta-barrel domain-containing protein</fullName>
    </recommendedName>
</protein>
<dbReference type="AlphaFoldDB" id="A0A1I2SVA6"/>
<keyword evidence="3" id="KW-1185">Reference proteome</keyword>
<feature type="signal peptide" evidence="1">
    <location>
        <begin position="1"/>
        <end position="18"/>
    </location>
</feature>